<reference evidence="2 3" key="1">
    <citation type="submission" date="2020-04" db="EMBL/GenBank/DDBJ databases">
        <authorList>
            <person name="De Canck E."/>
        </authorList>
    </citation>
    <scope>NUCLEOTIDE SEQUENCE [LARGE SCALE GENOMIC DNA]</scope>
    <source>
        <strain evidence="2 3">LMG 26788</strain>
    </source>
</reference>
<accession>A0A6S7DID0</accession>
<gene>
    <name evidence="2" type="ORF">LMG26788_03258</name>
</gene>
<dbReference type="Proteomes" id="UP000494203">
    <property type="component" value="Unassembled WGS sequence"/>
</dbReference>
<feature type="compositionally biased region" description="Basic and acidic residues" evidence="1">
    <location>
        <begin position="87"/>
        <end position="101"/>
    </location>
</feature>
<feature type="compositionally biased region" description="Gly residues" evidence="1">
    <location>
        <begin position="133"/>
        <end position="144"/>
    </location>
</feature>
<proteinExistence type="predicted"/>
<dbReference type="RefSeq" id="WP_175141165.1">
    <property type="nucleotide sequence ID" value="NZ_CADIKZ010000008.1"/>
</dbReference>
<evidence type="ECO:0000313" key="2">
    <source>
        <dbReference type="EMBL" id="CAB3880449.1"/>
    </source>
</evidence>
<name>A0A6S7DID0_9BURK</name>
<evidence type="ECO:0000313" key="3">
    <source>
        <dbReference type="Proteomes" id="UP000494203"/>
    </source>
</evidence>
<sequence>MSMKFGRAYCEELGALLSPYRARELYTDEEGEHCGKQFTFGCEDPDCRTRLTPVGIYMVRKSKRAMHFRTKEDHKAGCAFLTPVDGSKVRKPSEREDDYKPTDFPTELDLTPPKRKGNGGLGPGEGADDERTGGGSSRGHGGAGAKRKTNSCTRYLDLVVDCFLCGDEGGMNGNLTIAGKTKPFGRFFKKVRYFGDEIGLIYYGPIDGLKIYNGKGVGLRFTDSVWVERRPYRIWVHVSQEVIDDSRRKKSFMTEMAELKKAVDAKEEVVAFFVGAYPARTTVEIKGGATFDLYRAELSSINHLSLAFAKS</sequence>
<protein>
    <submittedName>
        <fullName evidence="2">Uncharacterized protein</fullName>
    </submittedName>
</protein>
<keyword evidence="3" id="KW-1185">Reference proteome</keyword>
<organism evidence="2 3">
    <name type="scientific">Achromobacter pulmonis</name>
    <dbReference type="NCBI Taxonomy" id="1389932"/>
    <lineage>
        <taxon>Bacteria</taxon>
        <taxon>Pseudomonadati</taxon>
        <taxon>Pseudomonadota</taxon>
        <taxon>Betaproteobacteria</taxon>
        <taxon>Burkholderiales</taxon>
        <taxon>Alcaligenaceae</taxon>
        <taxon>Achromobacter</taxon>
    </lineage>
</organism>
<feature type="region of interest" description="Disordered" evidence="1">
    <location>
        <begin position="87"/>
        <end position="148"/>
    </location>
</feature>
<dbReference type="AlphaFoldDB" id="A0A6S7DID0"/>
<evidence type="ECO:0000256" key="1">
    <source>
        <dbReference type="SAM" id="MobiDB-lite"/>
    </source>
</evidence>
<dbReference type="EMBL" id="CADIKZ010000008">
    <property type="protein sequence ID" value="CAB3880449.1"/>
    <property type="molecule type" value="Genomic_DNA"/>
</dbReference>